<dbReference type="Proteomes" id="UP001295444">
    <property type="component" value="Chromosome 10"/>
</dbReference>
<dbReference type="SUPFAM" id="SSF47986">
    <property type="entry name" value="DEATH domain"/>
    <property type="match status" value="1"/>
</dbReference>
<dbReference type="PANTHER" id="PTHR47220">
    <property type="entry name" value="TUMOR NECROSIS FACTOR RECEPTOR SUPERFAMILY MEMBER 25"/>
    <property type="match status" value="1"/>
</dbReference>
<gene>
    <name evidence="2" type="ORF">PECUL_23A009461</name>
</gene>
<dbReference type="PROSITE" id="PS50017">
    <property type="entry name" value="DEATH_DOMAIN"/>
    <property type="match status" value="1"/>
</dbReference>
<dbReference type="SMART" id="SM00005">
    <property type="entry name" value="DEATH"/>
    <property type="match status" value="1"/>
</dbReference>
<dbReference type="InterPro" id="IPR000488">
    <property type="entry name" value="Death_dom"/>
</dbReference>
<proteinExistence type="predicted"/>
<dbReference type="InterPro" id="IPR011029">
    <property type="entry name" value="DEATH-like_dom_sf"/>
</dbReference>
<dbReference type="PANTHER" id="PTHR47220:SF1">
    <property type="entry name" value="TUMOR NECROSIS FACTOR RECEPTOR SUPERFAMILY MEMBER 25"/>
    <property type="match status" value="1"/>
</dbReference>
<dbReference type="EMBL" id="OW240921">
    <property type="protein sequence ID" value="CAH2319695.1"/>
    <property type="molecule type" value="Genomic_DNA"/>
</dbReference>
<dbReference type="Gene3D" id="1.10.533.10">
    <property type="entry name" value="Death Domain, Fas"/>
    <property type="match status" value="1"/>
</dbReference>
<name>A0AAD1WS06_PELCU</name>
<dbReference type="AlphaFoldDB" id="A0AAD1WS06"/>
<evidence type="ECO:0000313" key="3">
    <source>
        <dbReference type="Proteomes" id="UP001295444"/>
    </source>
</evidence>
<dbReference type="InterPro" id="IPR022329">
    <property type="entry name" value="TNFR_25"/>
</dbReference>
<organism evidence="2 3">
    <name type="scientific">Pelobates cultripes</name>
    <name type="common">Western spadefoot toad</name>
    <dbReference type="NCBI Taxonomy" id="61616"/>
    <lineage>
        <taxon>Eukaryota</taxon>
        <taxon>Metazoa</taxon>
        <taxon>Chordata</taxon>
        <taxon>Craniata</taxon>
        <taxon>Vertebrata</taxon>
        <taxon>Euteleostomi</taxon>
        <taxon>Amphibia</taxon>
        <taxon>Batrachia</taxon>
        <taxon>Anura</taxon>
        <taxon>Pelobatoidea</taxon>
        <taxon>Pelobatidae</taxon>
        <taxon>Pelobates</taxon>
    </lineage>
</organism>
<dbReference type="GO" id="GO:0005886">
    <property type="term" value="C:plasma membrane"/>
    <property type="evidence" value="ECO:0007669"/>
    <property type="project" value="TreeGrafter"/>
</dbReference>
<evidence type="ECO:0000259" key="1">
    <source>
        <dbReference type="PROSITE" id="PS50017"/>
    </source>
</evidence>
<keyword evidence="3" id="KW-1185">Reference proteome</keyword>
<keyword evidence="2" id="KW-0675">Receptor</keyword>
<dbReference type="GO" id="GO:0007165">
    <property type="term" value="P:signal transduction"/>
    <property type="evidence" value="ECO:0007669"/>
    <property type="project" value="InterPro"/>
</dbReference>
<protein>
    <submittedName>
        <fullName evidence="2">Tumor necrosis factor receptor superfamily member 25</fullName>
    </submittedName>
</protein>
<reference evidence="2" key="1">
    <citation type="submission" date="2022-03" db="EMBL/GenBank/DDBJ databases">
        <authorList>
            <person name="Alioto T."/>
            <person name="Alioto T."/>
            <person name="Gomez Garrido J."/>
        </authorList>
    </citation>
    <scope>NUCLEOTIDE SEQUENCE</scope>
</reference>
<feature type="domain" description="Death" evidence="1">
    <location>
        <begin position="132"/>
        <end position="213"/>
    </location>
</feature>
<sequence>MLAGSQNEDAQCGDCLPGFYESENICLPCPQDLCSRATSPINYILRSCSVMCKSVSMSRHYQIKICDKERDNVVLYGFNVYHKKKKTESLGNHGFTLAYDRLPQSAGLHILPEMSEITAIQDCQPASILHKGSALYDIIDSVPVRRWKEFMRVLELPDKEIELVEVEIASFRDQQYEMLRRLGHLRSTSLEHVFNALERMNLSGCAEELREKLESHA</sequence>
<dbReference type="Pfam" id="PF00531">
    <property type="entry name" value="Death"/>
    <property type="match status" value="1"/>
</dbReference>
<evidence type="ECO:0000313" key="2">
    <source>
        <dbReference type="EMBL" id="CAH2319695.1"/>
    </source>
</evidence>
<accession>A0AAD1WS06</accession>